<organism evidence="1 2">
    <name type="scientific">Enterococcus avium</name>
    <name type="common">Streptococcus avium</name>
    <dbReference type="NCBI Taxonomy" id="33945"/>
    <lineage>
        <taxon>Bacteria</taxon>
        <taxon>Bacillati</taxon>
        <taxon>Bacillota</taxon>
        <taxon>Bacilli</taxon>
        <taxon>Lactobacillales</taxon>
        <taxon>Enterococcaceae</taxon>
        <taxon>Enterococcus</taxon>
    </lineage>
</organism>
<dbReference type="EMBL" id="RYZS01000001">
    <property type="protein sequence ID" value="RVU94549.1"/>
    <property type="molecule type" value="Genomic_DNA"/>
</dbReference>
<dbReference type="RefSeq" id="WP_102871583.1">
    <property type="nucleotide sequence ID" value="NZ_JAEMPA010000406.1"/>
</dbReference>
<comment type="caution">
    <text evidence="1">The sequence shown here is derived from an EMBL/GenBank/DDBJ whole genome shotgun (WGS) entry which is preliminary data.</text>
</comment>
<evidence type="ECO:0000313" key="2">
    <source>
        <dbReference type="Proteomes" id="UP000288388"/>
    </source>
</evidence>
<dbReference type="AlphaFoldDB" id="A0A2N8PXI1"/>
<sequence>MKELTKVNVLGTEYTIYEDATEKDLAILKEADGICDFTTKCIHIAKMEPDDRYQDDLERYKKRTIRHELVHAILFESGLDHNTEWARNEEIVDWIAIQFPKLLDIYSTVGIESF</sequence>
<name>A0A2N8PXI1_ENTAV</name>
<protein>
    <recommendedName>
        <fullName evidence="3">ImmA/IrrE family metallo-endopeptidase</fullName>
    </recommendedName>
</protein>
<reference evidence="1 2" key="1">
    <citation type="submission" date="2018-12" db="EMBL/GenBank/DDBJ databases">
        <title>A novel vanA-carrying plasmid in a clinical isolate of Enterococcus avium.</title>
        <authorList>
            <person name="Bernasconi O.J."/>
            <person name="Luzzaro F."/>
            <person name="Endimiani A."/>
        </authorList>
    </citation>
    <scope>NUCLEOTIDE SEQUENCE [LARGE SCALE GENOMIC DNA]</scope>
    <source>
        <strain evidence="1 2">LC0559/18</strain>
    </source>
</reference>
<evidence type="ECO:0008006" key="3">
    <source>
        <dbReference type="Google" id="ProtNLM"/>
    </source>
</evidence>
<proteinExistence type="predicted"/>
<accession>A0A2N8PXI1</accession>
<evidence type="ECO:0000313" key="1">
    <source>
        <dbReference type="EMBL" id="RVU94549.1"/>
    </source>
</evidence>
<gene>
    <name evidence="1" type="ORF">EK398_06660</name>
</gene>
<dbReference type="Proteomes" id="UP000288388">
    <property type="component" value="Unassembled WGS sequence"/>
</dbReference>